<proteinExistence type="predicted"/>
<accession>A0ACC1QFH6</accession>
<organism evidence="1 2">
    <name type="scientific">Lecanicillium saksenae</name>
    <dbReference type="NCBI Taxonomy" id="468837"/>
    <lineage>
        <taxon>Eukaryota</taxon>
        <taxon>Fungi</taxon>
        <taxon>Dikarya</taxon>
        <taxon>Ascomycota</taxon>
        <taxon>Pezizomycotina</taxon>
        <taxon>Sordariomycetes</taxon>
        <taxon>Hypocreomycetidae</taxon>
        <taxon>Hypocreales</taxon>
        <taxon>Cordycipitaceae</taxon>
        <taxon>Lecanicillium</taxon>
    </lineage>
</organism>
<dbReference type="Proteomes" id="UP001148737">
    <property type="component" value="Unassembled WGS sequence"/>
</dbReference>
<sequence length="106" mass="11512">MRDAQAVVSSTRAADAFLLVEDVLVHRFGVLGCRLAGEDAAQPREPRAAVQPEQHEEQDDGLHGEIEDGATVVEDTLRGGRKDIAVACNGEQVRGDEQRPHGGRDW</sequence>
<gene>
    <name evidence="1" type="ORF">NLG97_g10331</name>
</gene>
<name>A0ACC1QFH6_9HYPO</name>
<reference evidence="1" key="1">
    <citation type="submission" date="2022-07" db="EMBL/GenBank/DDBJ databases">
        <title>Genome Sequence of Lecanicillium saksenae.</title>
        <authorList>
            <person name="Buettner E."/>
        </authorList>
    </citation>
    <scope>NUCLEOTIDE SEQUENCE</scope>
    <source>
        <strain evidence="1">VT-O1</strain>
    </source>
</reference>
<comment type="caution">
    <text evidence="1">The sequence shown here is derived from an EMBL/GenBank/DDBJ whole genome shotgun (WGS) entry which is preliminary data.</text>
</comment>
<dbReference type="EMBL" id="JANAKD010002530">
    <property type="protein sequence ID" value="KAJ3473388.1"/>
    <property type="molecule type" value="Genomic_DNA"/>
</dbReference>
<evidence type="ECO:0000313" key="1">
    <source>
        <dbReference type="EMBL" id="KAJ3473388.1"/>
    </source>
</evidence>
<protein>
    <submittedName>
        <fullName evidence="1">Uncharacterized protein</fullName>
    </submittedName>
</protein>
<keyword evidence="2" id="KW-1185">Reference proteome</keyword>
<evidence type="ECO:0000313" key="2">
    <source>
        <dbReference type="Proteomes" id="UP001148737"/>
    </source>
</evidence>